<dbReference type="Gene3D" id="3.40.50.150">
    <property type="entry name" value="Vaccinia Virus protein VP39"/>
    <property type="match status" value="1"/>
</dbReference>
<reference evidence="3" key="1">
    <citation type="submission" date="2021-01" db="EMBL/GenBank/DDBJ databases">
        <title>Novel species in genus Nocardioides.</title>
        <authorList>
            <person name="Zhang G."/>
        </authorList>
    </citation>
    <scope>NUCLEOTIDE SEQUENCE</scope>
    <source>
        <strain evidence="3">Zg-536</strain>
    </source>
</reference>
<dbReference type="RefSeq" id="WP_205290213.1">
    <property type="nucleotide sequence ID" value="NZ_CP074406.1"/>
</dbReference>
<keyword evidence="4" id="KW-1185">Reference proteome</keyword>
<proteinExistence type="predicted"/>
<dbReference type="EMBL" id="JAERTX010000003">
    <property type="protein sequence ID" value="MBM9458903.1"/>
    <property type="molecule type" value="Genomic_DNA"/>
</dbReference>
<dbReference type="GO" id="GO:0032259">
    <property type="term" value="P:methylation"/>
    <property type="evidence" value="ECO:0007669"/>
    <property type="project" value="UniProtKB-KW"/>
</dbReference>
<dbReference type="InterPro" id="IPR013216">
    <property type="entry name" value="Methyltransf_11"/>
</dbReference>
<evidence type="ECO:0000313" key="3">
    <source>
        <dbReference type="EMBL" id="MBM9458903.1"/>
    </source>
</evidence>
<name>A0A938Y629_9ACTN</name>
<dbReference type="Pfam" id="PF08241">
    <property type="entry name" value="Methyltransf_11"/>
    <property type="match status" value="1"/>
</dbReference>
<sequence>MKDTVGGGLPDEAMADEFDTVAWWTAAAVAELGEDHALPAACRGSGSPAALDWLATWMGLRSGMSLLDSGAGVGGPAERAAREHGVRPTLAEPMEGACRAAGRLFGRPVVVANGAALPFGDETFDAAWSLGVLCTLQDKRGYLTELRRVVAPGGALGLLVYARSVDELPDQPDGNHFPSLPELREDLAAVGITVLEEKPLTEVASTPAEWDEAAERVEEVIARDHRHDERWSRAQAQQETITGLISDGLVTGVLLACRRA</sequence>
<dbReference type="InterPro" id="IPR029063">
    <property type="entry name" value="SAM-dependent_MTases_sf"/>
</dbReference>
<dbReference type="Proteomes" id="UP000663791">
    <property type="component" value="Unassembled WGS sequence"/>
</dbReference>
<dbReference type="InterPro" id="IPR050447">
    <property type="entry name" value="Erg6_SMT_methyltransf"/>
</dbReference>
<keyword evidence="1" id="KW-0808">Transferase</keyword>
<evidence type="ECO:0000256" key="1">
    <source>
        <dbReference type="ARBA" id="ARBA00022679"/>
    </source>
</evidence>
<protein>
    <submittedName>
        <fullName evidence="3">Methyltransferase domain-containing protein</fullName>
    </submittedName>
</protein>
<organism evidence="3 4">
    <name type="scientific">Nocardioides faecalis</name>
    <dbReference type="NCBI Taxonomy" id="2803858"/>
    <lineage>
        <taxon>Bacteria</taxon>
        <taxon>Bacillati</taxon>
        <taxon>Actinomycetota</taxon>
        <taxon>Actinomycetes</taxon>
        <taxon>Propionibacteriales</taxon>
        <taxon>Nocardioidaceae</taxon>
        <taxon>Nocardioides</taxon>
    </lineage>
</organism>
<keyword evidence="3" id="KW-0489">Methyltransferase</keyword>
<evidence type="ECO:0000259" key="2">
    <source>
        <dbReference type="Pfam" id="PF08241"/>
    </source>
</evidence>
<gene>
    <name evidence="3" type="ORF">JK386_03240</name>
</gene>
<dbReference type="CDD" id="cd02440">
    <property type="entry name" value="AdoMet_MTases"/>
    <property type="match status" value="1"/>
</dbReference>
<dbReference type="AlphaFoldDB" id="A0A938Y629"/>
<evidence type="ECO:0000313" key="4">
    <source>
        <dbReference type="Proteomes" id="UP000663791"/>
    </source>
</evidence>
<dbReference type="GO" id="GO:0008757">
    <property type="term" value="F:S-adenosylmethionine-dependent methyltransferase activity"/>
    <property type="evidence" value="ECO:0007669"/>
    <property type="project" value="InterPro"/>
</dbReference>
<dbReference type="PANTHER" id="PTHR44068">
    <property type="entry name" value="ZGC:194242"/>
    <property type="match status" value="1"/>
</dbReference>
<comment type="caution">
    <text evidence="3">The sequence shown here is derived from an EMBL/GenBank/DDBJ whole genome shotgun (WGS) entry which is preliminary data.</text>
</comment>
<dbReference type="SUPFAM" id="SSF53335">
    <property type="entry name" value="S-adenosyl-L-methionine-dependent methyltransferases"/>
    <property type="match status" value="1"/>
</dbReference>
<dbReference type="PANTHER" id="PTHR44068:SF11">
    <property type="entry name" value="GERANYL DIPHOSPHATE 2-C-METHYLTRANSFERASE"/>
    <property type="match status" value="1"/>
</dbReference>
<feature type="domain" description="Methyltransferase type 11" evidence="2">
    <location>
        <begin position="67"/>
        <end position="156"/>
    </location>
</feature>
<accession>A0A938Y629</accession>